<protein>
    <submittedName>
        <fullName evidence="2">Membrane protein</fullName>
    </submittedName>
</protein>
<feature type="transmembrane region" description="Helical" evidence="1">
    <location>
        <begin position="51"/>
        <end position="72"/>
    </location>
</feature>
<accession>A0ABU0LYJ0</accession>
<sequence length="194" mass="22494">MIKQQSQKNERSFFLTITDITFRSFIGLFLGAFILFLILAILYNLQVYVNFAFYTALGLVVFLIGYFLLLIWNSRKIRATEETIDQRLKINLIIGIISTVLAYFIIAWLLMIFIGSFNGFGITFASNNQVLALTSDPYTTKVIGFILFYVFVTLSLLIFITYTGYLRFKDKANFTFNARRKMVEKVRSEAQKRV</sequence>
<evidence type="ECO:0000313" key="2">
    <source>
        <dbReference type="EMBL" id="MDQ0513773.1"/>
    </source>
</evidence>
<comment type="caution">
    <text evidence="2">The sequence shown here is derived from an EMBL/GenBank/DDBJ whole genome shotgun (WGS) entry which is preliminary data.</text>
</comment>
<evidence type="ECO:0000313" key="3">
    <source>
        <dbReference type="Proteomes" id="UP001240643"/>
    </source>
</evidence>
<keyword evidence="3" id="KW-1185">Reference proteome</keyword>
<feature type="transmembrane region" description="Helical" evidence="1">
    <location>
        <begin position="20"/>
        <end position="45"/>
    </location>
</feature>
<evidence type="ECO:0000256" key="1">
    <source>
        <dbReference type="SAM" id="Phobius"/>
    </source>
</evidence>
<keyword evidence="1" id="KW-1133">Transmembrane helix</keyword>
<keyword evidence="1" id="KW-0812">Transmembrane</keyword>
<organism evidence="2 3">
    <name type="scientific">Mycoplasmoides fastidiosum</name>
    <dbReference type="NCBI Taxonomy" id="92758"/>
    <lineage>
        <taxon>Bacteria</taxon>
        <taxon>Bacillati</taxon>
        <taxon>Mycoplasmatota</taxon>
        <taxon>Mycoplasmoidales</taxon>
        <taxon>Mycoplasmoidaceae</taxon>
        <taxon>Mycoplasmoides</taxon>
    </lineage>
</organism>
<proteinExistence type="predicted"/>
<gene>
    <name evidence="2" type="ORF">J2Z62_000211</name>
</gene>
<dbReference type="RefSeq" id="WP_256547529.1">
    <property type="nucleotide sequence ID" value="NZ_CP101809.1"/>
</dbReference>
<feature type="transmembrane region" description="Helical" evidence="1">
    <location>
        <begin position="142"/>
        <end position="165"/>
    </location>
</feature>
<dbReference type="Proteomes" id="UP001240643">
    <property type="component" value="Unassembled WGS sequence"/>
</dbReference>
<name>A0ABU0LYJ0_9BACT</name>
<feature type="transmembrane region" description="Helical" evidence="1">
    <location>
        <begin position="92"/>
        <end position="122"/>
    </location>
</feature>
<keyword evidence="1" id="KW-0472">Membrane</keyword>
<reference evidence="2" key="1">
    <citation type="submission" date="2023-07" db="EMBL/GenBank/DDBJ databases">
        <title>Genomic Encyclopedia of Type Strains, Phase IV (KMG-IV): sequencing the most valuable type-strain genomes for metagenomic binning, comparative biology and taxonomic classification.</title>
        <authorList>
            <person name="Goeker M."/>
        </authorList>
    </citation>
    <scope>NUCLEOTIDE SEQUENCE [LARGE SCALE GENOMIC DNA]</scope>
    <source>
        <strain evidence="2">DSM 21204</strain>
    </source>
</reference>
<dbReference type="EMBL" id="JAUSWO010000001">
    <property type="protein sequence ID" value="MDQ0513773.1"/>
    <property type="molecule type" value="Genomic_DNA"/>
</dbReference>